<dbReference type="PRINTS" id="PR00455">
    <property type="entry name" value="HTHTETR"/>
</dbReference>
<feature type="domain" description="HTH tetR-type" evidence="5">
    <location>
        <begin position="3"/>
        <end position="63"/>
    </location>
</feature>
<keyword evidence="7" id="KW-1185">Reference proteome</keyword>
<sequence>MAADTRTRLTDAAFALFEEQGFEATTVEDIAERAGVGRRTFFRTFASKEDVIFPDHDRIVEQVESLLAQAVTEAEVVPTLFRGARTILLHYLDEGDRARLRFSLTSSVTALRNREIASVSRYQRLFRHYLDEHGSRSAEDSLRADLLSGAVVTVHNHVLRRWLRRQSEQPLTEYDQATAGLAALWRFEVAAPLEPSKAAQALIVIRTSEDLDEVLPRLRQTLDGSSAPH</sequence>
<dbReference type="Pfam" id="PF00440">
    <property type="entry name" value="TetR_N"/>
    <property type="match status" value="1"/>
</dbReference>
<keyword evidence="2 4" id="KW-0238">DNA-binding</keyword>
<dbReference type="Gene3D" id="1.10.357.10">
    <property type="entry name" value="Tetracycline Repressor, domain 2"/>
    <property type="match status" value="1"/>
</dbReference>
<evidence type="ECO:0000259" key="5">
    <source>
        <dbReference type="PROSITE" id="PS50977"/>
    </source>
</evidence>
<keyword evidence="1" id="KW-0805">Transcription regulation</keyword>
<reference evidence="6" key="2">
    <citation type="submission" date="2022-05" db="EMBL/GenBank/DDBJ databases">
        <authorList>
            <person name="Kim J.-S."/>
            <person name="Lee K."/>
            <person name="Suh M."/>
            <person name="Eom M."/>
            <person name="Kim J.-S."/>
            <person name="Kim D.-S."/>
            <person name="Ko S.-H."/>
            <person name="Shin Y."/>
            <person name="Lee J.-S."/>
        </authorList>
    </citation>
    <scope>NUCLEOTIDE SEQUENCE</scope>
    <source>
        <strain evidence="6">N237</strain>
    </source>
</reference>
<dbReference type="InterPro" id="IPR001647">
    <property type="entry name" value="HTH_TetR"/>
</dbReference>
<dbReference type="InterPro" id="IPR050109">
    <property type="entry name" value="HTH-type_TetR-like_transc_reg"/>
</dbReference>
<gene>
    <name evidence="6" type="ORF">M6D93_03360</name>
</gene>
<feature type="DNA-binding region" description="H-T-H motif" evidence="4">
    <location>
        <begin position="26"/>
        <end position="45"/>
    </location>
</feature>
<evidence type="ECO:0000256" key="4">
    <source>
        <dbReference type="PROSITE-ProRule" id="PRU00335"/>
    </source>
</evidence>
<dbReference type="PROSITE" id="PS50977">
    <property type="entry name" value="HTH_TETR_2"/>
    <property type="match status" value="1"/>
</dbReference>
<dbReference type="SUPFAM" id="SSF46689">
    <property type="entry name" value="Homeodomain-like"/>
    <property type="match status" value="1"/>
</dbReference>
<dbReference type="InterPro" id="IPR009057">
    <property type="entry name" value="Homeodomain-like_sf"/>
</dbReference>
<evidence type="ECO:0000256" key="3">
    <source>
        <dbReference type="ARBA" id="ARBA00023163"/>
    </source>
</evidence>
<evidence type="ECO:0000256" key="1">
    <source>
        <dbReference type="ARBA" id="ARBA00023015"/>
    </source>
</evidence>
<dbReference type="RefSeq" id="WP_249772942.1">
    <property type="nucleotide sequence ID" value="NZ_CP097332.1"/>
</dbReference>
<dbReference type="Proteomes" id="UP001056336">
    <property type="component" value="Chromosome"/>
</dbReference>
<proteinExistence type="predicted"/>
<dbReference type="PANTHER" id="PTHR30055:SF238">
    <property type="entry name" value="MYCOFACTOCIN BIOSYNTHESIS TRANSCRIPTIONAL REGULATOR MFTR-RELATED"/>
    <property type="match status" value="1"/>
</dbReference>
<organism evidence="6 7">
    <name type="scientific">Jatrophihabitans telluris</name>
    <dbReference type="NCBI Taxonomy" id="2038343"/>
    <lineage>
        <taxon>Bacteria</taxon>
        <taxon>Bacillati</taxon>
        <taxon>Actinomycetota</taxon>
        <taxon>Actinomycetes</taxon>
        <taxon>Jatrophihabitantales</taxon>
        <taxon>Jatrophihabitantaceae</taxon>
        <taxon>Jatrophihabitans</taxon>
    </lineage>
</organism>
<dbReference type="Gene3D" id="1.10.10.60">
    <property type="entry name" value="Homeodomain-like"/>
    <property type="match status" value="1"/>
</dbReference>
<dbReference type="PANTHER" id="PTHR30055">
    <property type="entry name" value="HTH-TYPE TRANSCRIPTIONAL REGULATOR RUTR"/>
    <property type="match status" value="1"/>
</dbReference>
<protein>
    <submittedName>
        <fullName evidence="6">TetR family transcriptional regulator</fullName>
    </submittedName>
</protein>
<evidence type="ECO:0000256" key="2">
    <source>
        <dbReference type="ARBA" id="ARBA00023125"/>
    </source>
</evidence>
<keyword evidence="3" id="KW-0804">Transcription</keyword>
<accession>A0ABY4R1B8</accession>
<name>A0ABY4R1B8_9ACTN</name>
<evidence type="ECO:0000313" key="7">
    <source>
        <dbReference type="Proteomes" id="UP001056336"/>
    </source>
</evidence>
<dbReference type="EMBL" id="CP097332">
    <property type="protein sequence ID" value="UQX89046.1"/>
    <property type="molecule type" value="Genomic_DNA"/>
</dbReference>
<reference evidence="6" key="1">
    <citation type="journal article" date="2018" name="Int. J. Syst. Evol. Microbiol.">
        <title>Jatrophihabitans telluris sp. nov., isolated from sediment soil of lava forest wetlands and the emended description of the genus Jatrophihabitans.</title>
        <authorList>
            <person name="Lee K.C."/>
            <person name="Suh M.K."/>
            <person name="Eom M.K."/>
            <person name="Kim K.K."/>
            <person name="Kim J.S."/>
            <person name="Kim D.S."/>
            <person name="Ko S.H."/>
            <person name="Shin Y.K."/>
            <person name="Lee J.S."/>
        </authorList>
    </citation>
    <scope>NUCLEOTIDE SEQUENCE</scope>
    <source>
        <strain evidence="6">N237</strain>
    </source>
</reference>
<evidence type="ECO:0000313" key="6">
    <source>
        <dbReference type="EMBL" id="UQX89046.1"/>
    </source>
</evidence>